<feature type="non-terminal residue" evidence="2">
    <location>
        <position position="262"/>
    </location>
</feature>
<evidence type="ECO:0000313" key="3">
    <source>
        <dbReference type="Proteomes" id="UP001153678"/>
    </source>
</evidence>
<gene>
    <name evidence="2" type="ORF">FWILDA_LOCUS18133</name>
</gene>
<feature type="compositionally biased region" description="Basic residues" evidence="1">
    <location>
        <begin position="161"/>
        <end position="171"/>
    </location>
</feature>
<proteinExistence type="predicted"/>
<dbReference type="AlphaFoldDB" id="A0A9W4TBM1"/>
<evidence type="ECO:0000313" key="2">
    <source>
        <dbReference type="EMBL" id="CAI2197548.1"/>
    </source>
</evidence>
<protein>
    <submittedName>
        <fullName evidence="2">7783_t:CDS:1</fullName>
    </submittedName>
</protein>
<dbReference type="Proteomes" id="UP001153678">
    <property type="component" value="Unassembled WGS sequence"/>
</dbReference>
<feature type="compositionally biased region" description="Polar residues" evidence="1">
    <location>
        <begin position="175"/>
        <end position="201"/>
    </location>
</feature>
<accession>A0A9W4TBM1</accession>
<organism evidence="2 3">
    <name type="scientific">Funneliformis geosporum</name>
    <dbReference type="NCBI Taxonomy" id="1117311"/>
    <lineage>
        <taxon>Eukaryota</taxon>
        <taxon>Fungi</taxon>
        <taxon>Fungi incertae sedis</taxon>
        <taxon>Mucoromycota</taxon>
        <taxon>Glomeromycotina</taxon>
        <taxon>Glomeromycetes</taxon>
        <taxon>Glomerales</taxon>
        <taxon>Glomeraceae</taxon>
        <taxon>Funneliformis</taxon>
    </lineage>
</organism>
<feature type="region of interest" description="Disordered" evidence="1">
    <location>
        <begin position="159"/>
        <end position="201"/>
    </location>
</feature>
<evidence type="ECO:0000256" key="1">
    <source>
        <dbReference type="SAM" id="MobiDB-lite"/>
    </source>
</evidence>
<dbReference type="OrthoDB" id="10635414at2759"/>
<dbReference type="EMBL" id="CAMKVN010016518">
    <property type="protein sequence ID" value="CAI2197548.1"/>
    <property type="molecule type" value="Genomic_DNA"/>
</dbReference>
<comment type="caution">
    <text evidence="2">The sequence shown here is derived from an EMBL/GenBank/DDBJ whole genome shotgun (WGS) entry which is preliminary data.</text>
</comment>
<reference evidence="2" key="1">
    <citation type="submission" date="2022-08" db="EMBL/GenBank/DDBJ databases">
        <authorList>
            <person name="Kallberg Y."/>
            <person name="Tangrot J."/>
            <person name="Rosling A."/>
        </authorList>
    </citation>
    <scope>NUCLEOTIDE SEQUENCE</scope>
    <source>
        <strain evidence="2">Wild A</strain>
    </source>
</reference>
<keyword evidence="3" id="KW-1185">Reference proteome</keyword>
<feature type="non-terminal residue" evidence="2">
    <location>
        <position position="1"/>
    </location>
</feature>
<name>A0A9W4TBM1_9GLOM</name>
<sequence>PLYTPQGLQLELQIRVLNNLLETAKREDVVTFATIQRIQKEVNGIKDFIRFHKLKITIDEILEFLKFGRFWYFWVVYLLKGDLYTSITEKAFDKARENKDNSIVLNQCFKLIITSIRYHELAQESFEYLLNILENEWSNYLETDNWKIETSIKSETNSKLVSRKSSRRSSKVSKMTGNNDDILVDTSSRDQSSPPKNSSYNPLQFITHYENAVSSEERIKMLTYLANNSRLFKRNYEPIVVEAAHRRYYMLSNKKDSQDYIT</sequence>